<dbReference type="GO" id="GO:0071978">
    <property type="term" value="P:bacterial-type flagellum-dependent swarming motility"/>
    <property type="evidence" value="ECO:0007669"/>
    <property type="project" value="TreeGrafter"/>
</dbReference>
<evidence type="ECO:0000256" key="4">
    <source>
        <dbReference type="ARBA" id="ARBA00022475"/>
    </source>
</evidence>
<proteinExistence type="inferred from homology"/>
<dbReference type="GO" id="GO:0005886">
    <property type="term" value="C:plasma membrane"/>
    <property type="evidence" value="ECO:0007669"/>
    <property type="project" value="UniProtKB-SubCell"/>
</dbReference>
<evidence type="ECO:0000256" key="1">
    <source>
        <dbReference type="ARBA" id="ARBA00002254"/>
    </source>
</evidence>
<comment type="subcellular location">
    <subcellularLocation>
        <location evidence="2">Cell membrane</location>
        <topology evidence="2">Single-pass membrane protein</topology>
    </subcellularLocation>
</comment>
<dbReference type="PANTHER" id="PTHR35091">
    <property type="entry name" value="FLAGELLAR PROTEIN FLIL"/>
    <property type="match status" value="1"/>
</dbReference>
<keyword evidence="7 10" id="KW-0283">Flagellar rotation</keyword>
<evidence type="ECO:0000256" key="2">
    <source>
        <dbReference type="ARBA" id="ARBA00004162"/>
    </source>
</evidence>
<dbReference type="EMBL" id="MZGV01000010">
    <property type="protein sequence ID" value="OPJ63269.1"/>
    <property type="molecule type" value="Genomic_DNA"/>
</dbReference>
<comment type="similarity">
    <text evidence="3 10">Belongs to the FliL family.</text>
</comment>
<protein>
    <recommendedName>
        <fullName evidence="10">Flagellar protein FliL</fullName>
    </recommendedName>
</protein>
<dbReference type="GO" id="GO:0006935">
    <property type="term" value="P:chemotaxis"/>
    <property type="evidence" value="ECO:0007669"/>
    <property type="project" value="UniProtKB-KW"/>
</dbReference>
<evidence type="ECO:0000313" key="12">
    <source>
        <dbReference type="Proteomes" id="UP000190080"/>
    </source>
</evidence>
<evidence type="ECO:0000256" key="9">
    <source>
        <dbReference type="ARBA" id="ARBA00023136"/>
    </source>
</evidence>
<evidence type="ECO:0000256" key="3">
    <source>
        <dbReference type="ARBA" id="ARBA00008281"/>
    </source>
</evidence>
<dbReference type="STRING" id="1450648.CLORY_13520"/>
<evidence type="ECO:0000256" key="8">
    <source>
        <dbReference type="ARBA" id="ARBA00022989"/>
    </source>
</evidence>
<comment type="function">
    <text evidence="1 10">Controls the rotational direction of flagella during chemotaxis.</text>
</comment>
<dbReference type="Pfam" id="PF03748">
    <property type="entry name" value="FliL"/>
    <property type="match status" value="1"/>
</dbReference>
<comment type="caution">
    <text evidence="11">The sequence shown here is derived from an EMBL/GenBank/DDBJ whole genome shotgun (WGS) entry which is preliminary data.</text>
</comment>
<accession>A0A1V4ITN9</accession>
<dbReference type="OrthoDB" id="166089at2"/>
<keyword evidence="11" id="KW-0282">Flagellum</keyword>
<keyword evidence="11" id="KW-0969">Cilium</keyword>
<organism evidence="11 12">
    <name type="scientific">Clostridium oryzae</name>
    <dbReference type="NCBI Taxonomy" id="1450648"/>
    <lineage>
        <taxon>Bacteria</taxon>
        <taxon>Bacillati</taxon>
        <taxon>Bacillota</taxon>
        <taxon>Clostridia</taxon>
        <taxon>Eubacteriales</taxon>
        <taxon>Clostridiaceae</taxon>
        <taxon>Clostridium</taxon>
    </lineage>
</organism>
<evidence type="ECO:0000256" key="7">
    <source>
        <dbReference type="ARBA" id="ARBA00022779"/>
    </source>
</evidence>
<evidence type="ECO:0000256" key="6">
    <source>
        <dbReference type="ARBA" id="ARBA00022692"/>
    </source>
</evidence>
<evidence type="ECO:0000256" key="5">
    <source>
        <dbReference type="ARBA" id="ARBA00022500"/>
    </source>
</evidence>
<dbReference type="PANTHER" id="PTHR35091:SF2">
    <property type="entry name" value="FLAGELLAR PROTEIN FLIL"/>
    <property type="match status" value="1"/>
</dbReference>
<dbReference type="AlphaFoldDB" id="A0A1V4ITN9"/>
<name>A0A1V4ITN9_9CLOT</name>
<keyword evidence="6 10" id="KW-0812">Transmembrane</keyword>
<gene>
    <name evidence="11" type="ORF">CLORY_13520</name>
</gene>
<dbReference type="RefSeq" id="WP_079422765.1">
    <property type="nucleotide sequence ID" value="NZ_MZGV01000010.1"/>
</dbReference>
<keyword evidence="9 10" id="KW-0472">Membrane</keyword>
<evidence type="ECO:0000313" key="11">
    <source>
        <dbReference type="EMBL" id="OPJ63269.1"/>
    </source>
</evidence>
<keyword evidence="12" id="KW-1185">Reference proteome</keyword>
<feature type="transmembrane region" description="Helical" evidence="10">
    <location>
        <begin position="14"/>
        <end position="38"/>
    </location>
</feature>
<evidence type="ECO:0000256" key="10">
    <source>
        <dbReference type="RuleBase" id="RU364125"/>
    </source>
</evidence>
<dbReference type="GO" id="GO:0009425">
    <property type="term" value="C:bacterial-type flagellum basal body"/>
    <property type="evidence" value="ECO:0007669"/>
    <property type="project" value="InterPro"/>
</dbReference>
<keyword evidence="5 10" id="KW-0145">Chemotaxis</keyword>
<keyword evidence="4 10" id="KW-1003">Cell membrane</keyword>
<keyword evidence="11" id="KW-0966">Cell projection</keyword>
<sequence>MSEAVKGKPKAGNLFKIIIIVLLALLLIGAAAFAGVILGSKGNFKVGKTVATSTQPLEQAYFQTGEEFTVNLADTDTKHYVKTAIYLAYDKKNKALGKELTENVEAIRDAVISVLRSKKSTELTPKGGEDLKKELMDRIDTVLTKGRISNVYYDSFIVQ</sequence>
<dbReference type="Proteomes" id="UP000190080">
    <property type="component" value="Unassembled WGS sequence"/>
</dbReference>
<reference evidence="11 12" key="1">
    <citation type="submission" date="2017-03" db="EMBL/GenBank/DDBJ databases">
        <title>Genome sequence of Clostridium oryzae DSM 28571.</title>
        <authorList>
            <person name="Poehlein A."/>
            <person name="Daniel R."/>
        </authorList>
    </citation>
    <scope>NUCLEOTIDE SEQUENCE [LARGE SCALE GENOMIC DNA]</scope>
    <source>
        <strain evidence="11 12">DSM 28571</strain>
    </source>
</reference>
<dbReference type="InterPro" id="IPR005503">
    <property type="entry name" value="FliL"/>
</dbReference>
<keyword evidence="8 10" id="KW-1133">Transmembrane helix</keyword>